<dbReference type="EMBL" id="JANQDX010000015">
    <property type="protein sequence ID" value="KAL0911663.1"/>
    <property type="molecule type" value="Genomic_DNA"/>
</dbReference>
<reference evidence="1 2" key="1">
    <citation type="journal article" date="2024" name="Plant Biotechnol. J.">
        <title>Dendrobium thyrsiflorum genome and its molecular insights into genes involved in important horticultural traits.</title>
        <authorList>
            <person name="Chen B."/>
            <person name="Wang J.Y."/>
            <person name="Zheng P.J."/>
            <person name="Li K.L."/>
            <person name="Liang Y.M."/>
            <person name="Chen X.F."/>
            <person name="Zhang C."/>
            <person name="Zhao X."/>
            <person name="He X."/>
            <person name="Zhang G.Q."/>
            <person name="Liu Z.J."/>
            <person name="Xu Q."/>
        </authorList>
    </citation>
    <scope>NUCLEOTIDE SEQUENCE [LARGE SCALE GENOMIC DNA]</scope>
    <source>
        <strain evidence="1">GZMU011</strain>
    </source>
</reference>
<name>A0ABD0UG87_DENTH</name>
<organism evidence="1 2">
    <name type="scientific">Dendrobium thyrsiflorum</name>
    <name type="common">Pinecone-like raceme dendrobium</name>
    <name type="synonym">Orchid</name>
    <dbReference type="NCBI Taxonomy" id="117978"/>
    <lineage>
        <taxon>Eukaryota</taxon>
        <taxon>Viridiplantae</taxon>
        <taxon>Streptophyta</taxon>
        <taxon>Embryophyta</taxon>
        <taxon>Tracheophyta</taxon>
        <taxon>Spermatophyta</taxon>
        <taxon>Magnoliopsida</taxon>
        <taxon>Liliopsida</taxon>
        <taxon>Asparagales</taxon>
        <taxon>Orchidaceae</taxon>
        <taxon>Epidendroideae</taxon>
        <taxon>Malaxideae</taxon>
        <taxon>Dendrobiinae</taxon>
        <taxon>Dendrobium</taxon>
    </lineage>
</organism>
<sequence length="323" mass="35997">METQKHFLWTIAGPDSSYSALEIHICQRMNLLECTEGGKDRSSNPDTVFPLWRSDHLDLHAARSKCCYLFAHAIGNAGEHGGASTKNNVSIQILSDIHITFHNGVVCCLMNSSSFHSNQRWLEKNFWASKSLSPNSNNLTIREFIALFYGRAALGGFQFLLIGKNSLNGNIHGRHIESLEHYLCHLFSVCLGIERSFSQQYRVLLRGNTEFIVEGVMPNLFHIIPVAYNSMFNGIFQGKDTSFGLGFISHISILLAHANHDTSVTRSANNAWEHSPGRIITSKSSLANKKNEGKSDTIGDISRLQLRLELTLTIPVPLSQTRG</sequence>
<evidence type="ECO:0000313" key="1">
    <source>
        <dbReference type="EMBL" id="KAL0911663.1"/>
    </source>
</evidence>
<evidence type="ECO:0000313" key="2">
    <source>
        <dbReference type="Proteomes" id="UP001552299"/>
    </source>
</evidence>
<gene>
    <name evidence="1" type="ORF">M5K25_019818</name>
</gene>
<dbReference type="Proteomes" id="UP001552299">
    <property type="component" value="Unassembled WGS sequence"/>
</dbReference>
<comment type="caution">
    <text evidence="1">The sequence shown here is derived from an EMBL/GenBank/DDBJ whole genome shotgun (WGS) entry which is preliminary data.</text>
</comment>
<keyword evidence="2" id="KW-1185">Reference proteome</keyword>
<accession>A0ABD0UG87</accession>
<protein>
    <submittedName>
        <fullName evidence="1">Uncharacterized protein</fullName>
    </submittedName>
</protein>
<dbReference type="AlphaFoldDB" id="A0ABD0UG87"/>
<proteinExistence type="predicted"/>